<reference evidence="3" key="1">
    <citation type="submission" date="2022-11" db="UniProtKB">
        <authorList>
            <consortium name="WormBaseParasite"/>
        </authorList>
    </citation>
    <scope>IDENTIFICATION</scope>
</reference>
<dbReference type="Proteomes" id="UP000887578">
    <property type="component" value="Unplaced"/>
</dbReference>
<accession>A0A914PPF1</accession>
<dbReference type="WBParaSite" id="PDA_v2.g20438.t1">
    <property type="protein sequence ID" value="PDA_v2.g20438.t1"/>
    <property type="gene ID" value="PDA_v2.g20438"/>
</dbReference>
<keyword evidence="2" id="KW-1185">Reference proteome</keyword>
<dbReference type="SMART" id="SM00034">
    <property type="entry name" value="CLECT"/>
    <property type="match status" value="2"/>
</dbReference>
<dbReference type="PANTHER" id="PTHR22803">
    <property type="entry name" value="MANNOSE, PHOSPHOLIPASE, LECTIN RECEPTOR RELATED"/>
    <property type="match status" value="1"/>
</dbReference>
<dbReference type="SUPFAM" id="SSF56436">
    <property type="entry name" value="C-type lectin-like"/>
    <property type="match status" value="2"/>
</dbReference>
<dbReference type="Pfam" id="PF00059">
    <property type="entry name" value="Lectin_C"/>
    <property type="match status" value="2"/>
</dbReference>
<feature type="domain" description="C-type lectin" evidence="1">
    <location>
        <begin position="1"/>
        <end position="96"/>
    </location>
</feature>
<dbReference type="CDD" id="cd00037">
    <property type="entry name" value="CLECT"/>
    <property type="match status" value="2"/>
</dbReference>
<name>A0A914PPF1_9BILA</name>
<dbReference type="InterPro" id="IPR001304">
    <property type="entry name" value="C-type_lectin-like"/>
</dbReference>
<dbReference type="InterPro" id="IPR016186">
    <property type="entry name" value="C-type_lectin-like/link_sf"/>
</dbReference>
<proteinExistence type="predicted"/>
<protein>
    <submittedName>
        <fullName evidence="3">C-type lectin domain-containing protein</fullName>
    </submittedName>
</protein>
<evidence type="ECO:0000313" key="2">
    <source>
        <dbReference type="Proteomes" id="UP000887578"/>
    </source>
</evidence>
<dbReference type="AlphaFoldDB" id="A0A914PPF1"/>
<evidence type="ECO:0000259" key="1">
    <source>
        <dbReference type="PROSITE" id="PS50041"/>
    </source>
</evidence>
<dbReference type="Gene3D" id="3.10.100.10">
    <property type="entry name" value="Mannose-Binding Protein A, subunit A"/>
    <property type="match status" value="2"/>
</dbReference>
<dbReference type="InterPro" id="IPR016187">
    <property type="entry name" value="CTDL_fold"/>
</dbReference>
<evidence type="ECO:0000313" key="3">
    <source>
        <dbReference type="WBParaSite" id="PDA_v2.g20438.t1"/>
    </source>
</evidence>
<feature type="domain" description="C-type lectin" evidence="1">
    <location>
        <begin position="159"/>
        <end position="276"/>
    </location>
</feature>
<organism evidence="2 3">
    <name type="scientific">Panagrolaimus davidi</name>
    <dbReference type="NCBI Taxonomy" id="227884"/>
    <lineage>
        <taxon>Eukaryota</taxon>
        <taxon>Metazoa</taxon>
        <taxon>Ecdysozoa</taxon>
        <taxon>Nematoda</taxon>
        <taxon>Chromadorea</taxon>
        <taxon>Rhabditida</taxon>
        <taxon>Tylenchina</taxon>
        <taxon>Panagrolaimomorpha</taxon>
        <taxon>Panagrolaimoidea</taxon>
        <taxon>Panagrolaimidae</taxon>
        <taxon>Panagrolaimus</taxon>
    </lineage>
</organism>
<dbReference type="PROSITE" id="PS50041">
    <property type="entry name" value="C_TYPE_LECTIN_2"/>
    <property type="match status" value="2"/>
</dbReference>
<dbReference type="InterPro" id="IPR050111">
    <property type="entry name" value="C-type_lectin/snaclec_domain"/>
</dbReference>
<sequence length="278" mass="31145">MICQKNGGHLASIHDAFTNVIIGQNAPVYFHRLWIGANSLTTKNVWEWTDGSNFDFIDWRKGEPKNTSDSMCASVFMNDGYWSAESCFTYKPFVCEILNTDTITTTMKTTAKTLSSITAKTTITSVRTTSTVTDATYSPPSLPVVQNCDSGWTYFAPTNSFYCGNYSSYLTWSESEKYCNSIGGHLTSVHSDLENRLILAFVKYMGCGGQAPWLGLYPVDNGTTYQWTDGSNFDYQKWYNSYINAGTCIILNGFCTDDIWGFENMDCSQLWGVICKKA</sequence>